<evidence type="ECO:0000259" key="17">
    <source>
        <dbReference type="PROSITE" id="PS50217"/>
    </source>
</evidence>
<evidence type="ECO:0000256" key="16">
    <source>
        <dbReference type="SAM" id="Phobius"/>
    </source>
</evidence>
<keyword evidence="8" id="KW-0238">DNA-binding</keyword>
<keyword evidence="10" id="KW-0804">Transcription</keyword>
<gene>
    <name evidence="18" type="ORF">QN277_020986</name>
</gene>
<evidence type="ECO:0000256" key="3">
    <source>
        <dbReference type="ARBA" id="ARBA00007163"/>
    </source>
</evidence>
<keyword evidence="14" id="KW-0175">Coiled coil</keyword>
<evidence type="ECO:0000256" key="10">
    <source>
        <dbReference type="ARBA" id="ARBA00023163"/>
    </source>
</evidence>
<reference evidence="18" key="1">
    <citation type="submission" date="2023-10" db="EMBL/GenBank/DDBJ databases">
        <title>Chromosome-level genome of the transformable northern wattle, Acacia crassicarpa.</title>
        <authorList>
            <person name="Massaro I."/>
            <person name="Sinha N.R."/>
            <person name="Poethig S."/>
            <person name="Leichty A.R."/>
        </authorList>
    </citation>
    <scope>NUCLEOTIDE SEQUENCE</scope>
    <source>
        <strain evidence="18">Acra3RX</strain>
        <tissue evidence="18">Leaf</tissue>
    </source>
</reference>
<dbReference type="AlphaFoldDB" id="A0AAE1MNX8"/>
<dbReference type="Proteomes" id="UP001293593">
    <property type="component" value="Unassembled WGS sequence"/>
</dbReference>
<evidence type="ECO:0000256" key="7">
    <source>
        <dbReference type="ARBA" id="ARBA00023015"/>
    </source>
</evidence>
<accession>A0AAE1MNX8</accession>
<feature type="region of interest" description="Disordered" evidence="15">
    <location>
        <begin position="137"/>
        <end position="182"/>
    </location>
</feature>
<proteinExistence type="inferred from homology"/>
<dbReference type="Pfam" id="PF00170">
    <property type="entry name" value="bZIP_1"/>
    <property type="match status" value="1"/>
</dbReference>
<evidence type="ECO:0000256" key="1">
    <source>
        <dbReference type="ARBA" id="ARBA00004123"/>
    </source>
</evidence>
<dbReference type="FunFam" id="1.20.5.170:FF:000085">
    <property type="entry name" value="bZIP transcription factor 49"/>
    <property type="match status" value="1"/>
</dbReference>
<dbReference type="GO" id="GO:0003700">
    <property type="term" value="F:DNA-binding transcription factor activity"/>
    <property type="evidence" value="ECO:0007669"/>
    <property type="project" value="InterPro"/>
</dbReference>
<evidence type="ECO:0000256" key="8">
    <source>
        <dbReference type="ARBA" id="ARBA00023125"/>
    </source>
</evidence>
<dbReference type="EMBL" id="JAWXYG010000005">
    <property type="protein sequence ID" value="KAK4272424.1"/>
    <property type="molecule type" value="Genomic_DNA"/>
</dbReference>
<dbReference type="PANTHER" id="PTHR47416">
    <property type="entry name" value="BASIC-LEUCINE ZIPPER TRANSCRIPTION FACTOR F-RELATED"/>
    <property type="match status" value="1"/>
</dbReference>
<keyword evidence="11" id="KW-0325">Glycoprotein</keyword>
<feature type="coiled-coil region" evidence="14">
    <location>
        <begin position="255"/>
        <end position="289"/>
    </location>
</feature>
<feature type="region of interest" description="Disordered" evidence="15">
    <location>
        <begin position="109"/>
        <end position="128"/>
    </location>
</feature>
<dbReference type="SMART" id="SM00338">
    <property type="entry name" value="BRLZ"/>
    <property type="match status" value="1"/>
</dbReference>
<dbReference type="Gene3D" id="1.20.5.170">
    <property type="match status" value="1"/>
</dbReference>
<keyword evidence="4 16" id="KW-0812">Transmembrane</keyword>
<evidence type="ECO:0000313" key="18">
    <source>
        <dbReference type="EMBL" id="KAK4272424.1"/>
    </source>
</evidence>
<evidence type="ECO:0000256" key="15">
    <source>
        <dbReference type="SAM" id="MobiDB-lite"/>
    </source>
</evidence>
<evidence type="ECO:0000256" key="9">
    <source>
        <dbReference type="ARBA" id="ARBA00023136"/>
    </source>
</evidence>
<name>A0AAE1MNX8_9FABA</name>
<dbReference type="PANTHER" id="PTHR47416:SF3">
    <property type="entry name" value="BZIP TRANSCRIPTION FACTOR 17-RELATED"/>
    <property type="match status" value="1"/>
</dbReference>
<feature type="region of interest" description="Disordered" evidence="15">
    <location>
        <begin position="633"/>
        <end position="659"/>
    </location>
</feature>
<keyword evidence="9 16" id="KW-0472">Membrane</keyword>
<organism evidence="18 19">
    <name type="scientific">Acacia crassicarpa</name>
    <name type="common">northern wattle</name>
    <dbReference type="NCBI Taxonomy" id="499986"/>
    <lineage>
        <taxon>Eukaryota</taxon>
        <taxon>Viridiplantae</taxon>
        <taxon>Streptophyta</taxon>
        <taxon>Embryophyta</taxon>
        <taxon>Tracheophyta</taxon>
        <taxon>Spermatophyta</taxon>
        <taxon>Magnoliopsida</taxon>
        <taxon>eudicotyledons</taxon>
        <taxon>Gunneridae</taxon>
        <taxon>Pentapetalae</taxon>
        <taxon>rosids</taxon>
        <taxon>fabids</taxon>
        <taxon>Fabales</taxon>
        <taxon>Fabaceae</taxon>
        <taxon>Caesalpinioideae</taxon>
        <taxon>mimosoid clade</taxon>
        <taxon>Acacieae</taxon>
        <taxon>Acacia</taxon>
    </lineage>
</organism>
<comment type="subunit">
    <text evidence="13">Interacts with BZIP28.</text>
</comment>
<evidence type="ECO:0000256" key="12">
    <source>
        <dbReference type="ARBA" id="ARBA00023242"/>
    </source>
</evidence>
<evidence type="ECO:0000256" key="5">
    <source>
        <dbReference type="ARBA" id="ARBA00022824"/>
    </source>
</evidence>
<dbReference type="SUPFAM" id="SSF57959">
    <property type="entry name" value="Leucine zipper domain"/>
    <property type="match status" value="1"/>
</dbReference>
<comment type="caution">
    <text evidence="18">The sequence shown here is derived from an EMBL/GenBank/DDBJ whole genome shotgun (WGS) entry which is preliminary data.</text>
</comment>
<keyword evidence="6 16" id="KW-1133">Transmembrane helix</keyword>
<sequence length="721" mass="78078">MADPSPSPDTSSVDFAELIDNLPSQPLDSLLFAGDDDDAFFSEAFPSDFDFGLDGDFEINLDDLPFNVDEFLFDDASVIPPSQVQINDDRHGVANCDSNLTSDVARFSNAQSHPPPCLDNSSDENLHASNDAKLSNFQSPEADSCDWESSGGPVSSQGSANGGSGVSDAANSPSPTRYDRDFTSQVIVDENLKLDEIGKGFDLKRKMENNGVNAEARTTKHRRSSMPVENATRKPAVSVINVDDEKKKARLLRNRESAQLSRQRKKQYVDELEEKVKSMHSTISDLSSKISFVMAENATLRQQLSAGGMCPPSPAPGMYTHPPMLTMPYSWVPYAPYVANPLGPKLPLVPIPRLKSQNPAASKSKTSERKKSEGKTKKVASVCFLGLLFFVLLFGGLAPLLNVKFDGLVDDTYGRSQYVSNRLYGQLGGKVWPVNGPMNRSEGYKGAGSSSEFVHLGNTSQPLFASLYVPRNDKMVKINGNLIINSVLASEKAMASQTAHIANDDRRETGLAISKYWDSALAIPEVGINRGSHPYSYRSPPEQRKALPDGSAQILEDHLKLTTSDGKIQQLFLEGLAGPMLSSGICTEVFQFDISSRQGAIVAASSAGNVSEENHQNATRVSKSRNRRILHRFPVGGSSSNASEEQGGGNPLNDNLLGNKSKSSMVVSVLVDPKEAADVDGMVAPKSLSRIFVVMLVDSIKYVTYSCVLPQASPHPHLVTA</sequence>
<dbReference type="PROSITE" id="PS50217">
    <property type="entry name" value="BZIP"/>
    <property type="match status" value="1"/>
</dbReference>
<feature type="domain" description="BZIP" evidence="17">
    <location>
        <begin position="244"/>
        <end position="307"/>
    </location>
</feature>
<keyword evidence="7" id="KW-0805">Transcription regulation</keyword>
<evidence type="ECO:0000313" key="19">
    <source>
        <dbReference type="Proteomes" id="UP001293593"/>
    </source>
</evidence>
<dbReference type="CDD" id="cd14704">
    <property type="entry name" value="bZIP_HY5-like"/>
    <property type="match status" value="1"/>
</dbReference>
<dbReference type="InterPro" id="IPR004827">
    <property type="entry name" value="bZIP"/>
</dbReference>
<keyword evidence="12" id="KW-0539">Nucleus</keyword>
<feature type="transmembrane region" description="Helical" evidence="16">
    <location>
        <begin position="379"/>
        <end position="401"/>
    </location>
</feature>
<feature type="region of interest" description="Disordered" evidence="15">
    <location>
        <begin position="353"/>
        <end position="373"/>
    </location>
</feature>
<dbReference type="GO" id="GO:0005789">
    <property type="term" value="C:endoplasmic reticulum membrane"/>
    <property type="evidence" value="ECO:0007669"/>
    <property type="project" value="UniProtKB-SubCell"/>
</dbReference>
<evidence type="ECO:0000256" key="13">
    <source>
        <dbReference type="ARBA" id="ARBA00065888"/>
    </source>
</evidence>
<evidence type="ECO:0000256" key="14">
    <source>
        <dbReference type="SAM" id="Coils"/>
    </source>
</evidence>
<evidence type="ECO:0000256" key="6">
    <source>
        <dbReference type="ARBA" id="ARBA00022989"/>
    </source>
</evidence>
<dbReference type="InterPro" id="IPR046347">
    <property type="entry name" value="bZIP_sf"/>
</dbReference>
<dbReference type="GO" id="GO:0006950">
    <property type="term" value="P:response to stress"/>
    <property type="evidence" value="ECO:0007669"/>
    <property type="project" value="UniProtKB-ARBA"/>
</dbReference>
<keyword evidence="5" id="KW-0256">Endoplasmic reticulum</keyword>
<evidence type="ECO:0000256" key="2">
    <source>
        <dbReference type="ARBA" id="ARBA00004389"/>
    </source>
</evidence>
<keyword evidence="19" id="KW-1185">Reference proteome</keyword>
<protein>
    <recommendedName>
        <fullName evidence="17">BZIP domain-containing protein</fullName>
    </recommendedName>
</protein>
<evidence type="ECO:0000256" key="4">
    <source>
        <dbReference type="ARBA" id="ARBA00022692"/>
    </source>
</evidence>
<dbReference type="GO" id="GO:0003677">
    <property type="term" value="F:DNA binding"/>
    <property type="evidence" value="ECO:0007669"/>
    <property type="project" value="UniProtKB-KW"/>
</dbReference>
<comment type="similarity">
    <text evidence="3">Belongs to the bZIP family.</text>
</comment>
<comment type="subcellular location">
    <subcellularLocation>
        <location evidence="2">Endoplasmic reticulum membrane</location>
        <topology evidence="2">Single-pass membrane protein</topology>
    </subcellularLocation>
    <subcellularLocation>
        <location evidence="1">Nucleus</location>
    </subcellularLocation>
</comment>
<evidence type="ECO:0000256" key="11">
    <source>
        <dbReference type="ARBA" id="ARBA00023180"/>
    </source>
</evidence>
<dbReference type="GO" id="GO:0005634">
    <property type="term" value="C:nucleus"/>
    <property type="evidence" value="ECO:0007669"/>
    <property type="project" value="UniProtKB-SubCell"/>
</dbReference>